<organism evidence="1 2">
    <name type="scientific">Paraburkholderia youngii</name>
    <dbReference type="NCBI Taxonomy" id="2782701"/>
    <lineage>
        <taxon>Bacteria</taxon>
        <taxon>Pseudomonadati</taxon>
        <taxon>Pseudomonadota</taxon>
        <taxon>Betaproteobacteria</taxon>
        <taxon>Burkholderiales</taxon>
        <taxon>Burkholderiaceae</taxon>
        <taxon>Paraburkholderia</taxon>
    </lineage>
</organism>
<dbReference type="RefSeq" id="WP_311733462.1">
    <property type="nucleotide sequence ID" value="NZ_JACHDE010000002.1"/>
</dbReference>
<protein>
    <submittedName>
        <fullName evidence="1">Acyl dehydratase</fullName>
    </submittedName>
</protein>
<name>A0A7W8P2W1_9BURK</name>
<dbReference type="AlphaFoldDB" id="A0A7W8P2W1"/>
<evidence type="ECO:0000313" key="2">
    <source>
        <dbReference type="Proteomes" id="UP000592820"/>
    </source>
</evidence>
<dbReference type="EMBL" id="JACHDE010000002">
    <property type="protein sequence ID" value="MBB5399523.1"/>
    <property type="molecule type" value="Genomic_DNA"/>
</dbReference>
<evidence type="ECO:0000313" key="1">
    <source>
        <dbReference type="EMBL" id="MBB5399523.1"/>
    </source>
</evidence>
<reference evidence="1 2" key="1">
    <citation type="submission" date="2020-08" db="EMBL/GenBank/DDBJ databases">
        <title>Genomic Encyclopedia of Type Strains, Phase IV (KMG-V): Genome sequencing to study the core and pangenomes of soil and plant-associated prokaryotes.</title>
        <authorList>
            <person name="Whitman W."/>
        </authorList>
    </citation>
    <scope>NUCLEOTIDE SEQUENCE [LARGE SCALE GENOMIC DNA]</scope>
    <source>
        <strain evidence="1 2">JPY162</strain>
    </source>
</reference>
<proteinExistence type="predicted"/>
<dbReference type="Gene3D" id="3.10.129.10">
    <property type="entry name" value="Hotdog Thioesterase"/>
    <property type="match status" value="1"/>
</dbReference>
<dbReference type="SUPFAM" id="SSF54637">
    <property type="entry name" value="Thioesterase/thiol ester dehydrase-isomerase"/>
    <property type="match status" value="1"/>
</dbReference>
<accession>A0A7W8P2W1</accession>
<dbReference type="Proteomes" id="UP000592820">
    <property type="component" value="Unassembled WGS sequence"/>
</dbReference>
<dbReference type="InterPro" id="IPR029069">
    <property type="entry name" value="HotDog_dom_sf"/>
</dbReference>
<sequence length="163" mass="17629">MPIILSGVDGIRACLGIHLGHSDWIEVDQVTLERFESLTEDRSPGDIDGAEHAFVPGSVVLALLIPMLQQIYMLEDTHNVALHRIEQLQFAAPVPTGSGLRVGATVRAIQPAGDHWHLNLECVMDCDVVTGPVLRANVLYRFRPAAVAGMPNPSLRAHGLICG</sequence>
<gene>
    <name evidence="1" type="ORF">HDG41_001562</name>
</gene>
<comment type="caution">
    <text evidence="1">The sequence shown here is derived from an EMBL/GenBank/DDBJ whole genome shotgun (WGS) entry which is preliminary data.</text>
</comment>